<dbReference type="HOGENOM" id="CLU_1151555_0_0_1"/>
<dbReference type="AlphaFoldDB" id="A0A0C2WAV7"/>
<evidence type="ECO:0000313" key="1">
    <source>
        <dbReference type="EMBL" id="KIL58392.1"/>
    </source>
</evidence>
<gene>
    <name evidence="1" type="ORF">M378DRAFT_15576</name>
</gene>
<dbReference type="EMBL" id="KN818339">
    <property type="protein sequence ID" value="KIL58392.1"/>
    <property type="molecule type" value="Genomic_DNA"/>
</dbReference>
<sequence length="241" mass="26536">MTLPPFYNILVKMTKDQAKKLSEDGYSLCFAKAFSADIPGNSQPSPVSQVIAAHYKPGGYDSDRTFQWTDEFAMAANDKVYKPEDVIQNPKTKIYPVKFKDLLKVEAWDDVTIVPKAKVVDEDGFGFNPTTFDGVSILYYNSVTPLSTTSYGSPCYTSEHLVPPGLNNVEKLTPKPSADVFFSNVQASSVEAGAILYCVRLDFDPKKKKTSCTITLKLDTGTWDVKWDPIGSEKCAGAGEL</sequence>
<reference evidence="1 2" key="1">
    <citation type="submission" date="2014-04" db="EMBL/GenBank/DDBJ databases">
        <title>Evolutionary Origins and Diversification of the Mycorrhizal Mutualists.</title>
        <authorList>
            <consortium name="DOE Joint Genome Institute"/>
            <consortium name="Mycorrhizal Genomics Consortium"/>
            <person name="Kohler A."/>
            <person name="Kuo A."/>
            <person name="Nagy L.G."/>
            <person name="Floudas D."/>
            <person name="Copeland A."/>
            <person name="Barry K.W."/>
            <person name="Cichocki N."/>
            <person name="Veneault-Fourrey C."/>
            <person name="LaButti K."/>
            <person name="Lindquist E.A."/>
            <person name="Lipzen A."/>
            <person name="Lundell T."/>
            <person name="Morin E."/>
            <person name="Murat C."/>
            <person name="Riley R."/>
            <person name="Ohm R."/>
            <person name="Sun H."/>
            <person name="Tunlid A."/>
            <person name="Henrissat B."/>
            <person name="Grigoriev I.V."/>
            <person name="Hibbett D.S."/>
            <person name="Martin F."/>
        </authorList>
    </citation>
    <scope>NUCLEOTIDE SEQUENCE [LARGE SCALE GENOMIC DNA]</scope>
    <source>
        <strain evidence="1 2">Koide BX008</strain>
    </source>
</reference>
<evidence type="ECO:0000313" key="2">
    <source>
        <dbReference type="Proteomes" id="UP000054549"/>
    </source>
</evidence>
<name>A0A0C2WAV7_AMAMK</name>
<dbReference type="Proteomes" id="UP000054549">
    <property type="component" value="Unassembled WGS sequence"/>
</dbReference>
<dbReference type="InParanoid" id="A0A0C2WAV7"/>
<organism evidence="1 2">
    <name type="scientific">Amanita muscaria (strain Koide BX008)</name>
    <dbReference type="NCBI Taxonomy" id="946122"/>
    <lineage>
        <taxon>Eukaryota</taxon>
        <taxon>Fungi</taxon>
        <taxon>Dikarya</taxon>
        <taxon>Basidiomycota</taxon>
        <taxon>Agaricomycotina</taxon>
        <taxon>Agaricomycetes</taxon>
        <taxon>Agaricomycetidae</taxon>
        <taxon>Agaricales</taxon>
        <taxon>Pluteineae</taxon>
        <taxon>Amanitaceae</taxon>
        <taxon>Amanita</taxon>
    </lineage>
</organism>
<accession>A0A0C2WAV7</accession>
<protein>
    <submittedName>
        <fullName evidence="1">Uncharacterized protein</fullName>
    </submittedName>
</protein>
<keyword evidence="2" id="KW-1185">Reference proteome</keyword>
<proteinExistence type="predicted"/>